<feature type="transmembrane region" description="Helical" evidence="7">
    <location>
        <begin position="218"/>
        <end position="239"/>
    </location>
</feature>
<protein>
    <submittedName>
        <fullName evidence="9">MFS transporter</fullName>
    </submittedName>
</protein>
<keyword evidence="3" id="KW-1003">Cell membrane</keyword>
<proteinExistence type="predicted"/>
<feature type="transmembrane region" description="Helical" evidence="7">
    <location>
        <begin position="142"/>
        <end position="163"/>
    </location>
</feature>
<feature type="transmembrane region" description="Helical" evidence="7">
    <location>
        <begin position="310"/>
        <end position="331"/>
    </location>
</feature>
<keyword evidence="2" id="KW-0813">Transport</keyword>
<evidence type="ECO:0000256" key="1">
    <source>
        <dbReference type="ARBA" id="ARBA00004651"/>
    </source>
</evidence>
<comment type="caution">
    <text evidence="9">The sequence shown here is derived from an EMBL/GenBank/DDBJ whole genome shotgun (WGS) entry which is preliminary data.</text>
</comment>
<feature type="transmembrane region" description="Helical" evidence="7">
    <location>
        <begin position="343"/>
        <end position="362"/>
    </location>
</feature>
<dbReference type="InterPro" id="IPR020846">
    <property type="entry name" value="MFS_dom"/>
</dbReference>
<dbReference type="RefSeq" id="WP_114620767.1">
    <property type="nucleotide sequence ID" value="NZ_PPTP01000005.1"/>
</dbReference>
<comment type="subcellular location">
    <subcellularLocation>
        <location evidence="1">Cell membrane</location>
        <topology evidence="1">Multi-pass membrane protein</topology>
    </subcellularLocation>
</comment>
<evidence type="ECO:0000256" key="6">
    <source>
        <dbReference type="ARBA" id="ARBA00023136"/>
    </source>
</evidence>
<dbReference type="SUPFAM" id="SSF103473">
    <property type="entry name" value="MFS general substrate transporter"/>
    <property type="match status" value="1"/>
</dbReference>
<dbReference type="PANTHER" id="PTHR23517">
    <property type="entry name" value="RESISTANCE PROTEIN MDTM, PUTATIVE-RELATED-RELATED"/>
    <property type="match status" value="1"/>
</dbReference>
<evidence type="ECO:0000256" key="7">
    <source>
        <dbReference type="SAM" id="Phobius"/>
    </source>
</evidence>
<feature type="transmembrane region" description="Helical" evidence="7">
    <location>
        <begin position="374"/>
        <end position="394"/>
    </location>
</feature>
<organism evidence="9 10">
    <name type="scientific">Senegalimassilia anaerobia</name>
    <dbReference type="NCBI Taxonomy" id="1473216"/>
    <lineage>
        <taxon>Bacteria</taxon>
        <taxon>Bacillati</taxon>
        <taxon>Actinomycetota</taxon>
        <taxon>Coriobacteriia</taxon>
        <taxon>Coriobacteriales</taxon>
        <taxon>Coriobacteriaceae</taxon>
        <taxon>Senegalimassilia</taxon>
    </lineage>
</organism>
<dbReference type="InterPro" id="IPR011701">
    <property type="entry name" value="MFS"/>
</dbReference>
<keyword evidence="5 7" id="KW-1133">Transmembrane helix</keyword>
<feature type="transmembrane region" description="Helical" evidence="7">
    <location>
        <begin position="53"/>
        <end position="72"/>
    </location>
</feature>
<evidence type="ECO:0000313" key="10">
    <source>
        <dbReference type="Proteomes" id="UP000253792"/>
    </source>
</evidence>
<evidence type="ECO:0000256" key="3">
    <source>
        <dbReference type="ARBA" id="ARBA00022475"/>
    </source>
</evidence>
<sequence length="398" mass="41382">MGIDEQATSQPPGAMRGAIVGTVALVTVFAAASAPIPLYATWQQQLGLTASDVSMTIVMYLFGVLSVLFFAGSLSDASGRRPTAGAALACGVAGCLLFIGLSSGPMLQFARFVQGVSCALSMSATSAFVIDCTSERHRTFGMTIASTGYLIGLTVGSLGIGFFATVSTAYWQVFAVMAVIMLVTMLALPFTPETVHNRITWKKAVKPMTHVPAHLRKLLPIVAGGYISTWSVGFFFQSLSTPASVDYFGATDPLIPSLVLALAMAPSALGGPVSARMGTRSSMIVGYIIMFGAIVALGVCMVLGLLVPYLVLEVVFAVTTGMILSSSLHMLISASTPQENASVVTLANLTGYVGSTVVSTIQTGLTATFDLATVYAFIALLAAISIVPGCISMAKHQR</sequence>
<dbReference type="PROSITE" id="PS50850">
    <property type="entry name" value="MFS"/>
    <property type="match status" value="1"/>
</dbReference>
<dbReference type="AlphaFoldDB" id="A0A369L6F2"/>
<feature type="transmembrane region" description="Helical" evidence="7">
    <location>
        <begin position="284"/>
        <end position="304"/>
    </location>
</feature>
<dbReference type="OrthoDB" id="7375466at2"/>
<evidence type="ECO:0000256" key="2">
    <source>
        <dbReference type="ARBA" id="ARBA00022448"/>
    </source>
</evidence>
<evidence type="ECO:0000256" key="5">
    <source>
        <dbReference type="ARBA" id="ARBA00022989"/>
    </source>
</evidence>
<dbReference type="InterPro" id="IPR050171">
    <property type="entry name" value="MFS_Transporters"/>
</dbReference>
<keyword evidence="6 7" id="KW-0472">Membrane</keyword>
<keyword evidence="10" id="KW-1185">Reference proteome</keyword>
<dbReference type="Proteomes" id="UP000253792">
    <property type="component" value="Unassembled WGS sequence"/>
</dbReference>
<feature type="transmembrane region" description="Helical" evidence="7">
    <location>
        <begin position="84"/>
        <end position="103"/>
    </location>
</feature>
<feature type="domain" description="Major facilitator superfamily (MFS) profile" evidence="8">
    <location>
        <begin position="1"/>
        <end position="397"/>
    </location>
</feature>
<feature type="transmembrane region" description="Helical" evidence="7">
    <location>
        <begin position="169"/>
        <end position="188"/>
    </location>
</feature>
<name>A0A369L6F2_9ACTN</name>
<reference evidence="9 10" key="1">
    <citation type="journal article" date="2018" name="Elife">
        <title>Discovery and characterization of a prevalent human gut bacterial enzyme sufficient for the inactivation of a family of plant toxins.</title>
        <authorList>
            <person name="Koppel N."/>
            <person name="Bisanz J.E."/>
            <person name="Pandelia M.E."/>
            <person name="Turnbaugh P.J."/>
            <person name="Balskus E.P."/>
        </authorList>
    </citation>
    <scope>NUCLEOTIDE SEQUENCE [LARGE SCALE GENOMIC DNA]</scope>
    <source>
        <strain evidence="10">anaerobia AP69FAA</strain>
    </source>
</reference>
<gene>
    <name evidence="9" type="ORF">C1880_06490</name>
</gene>
<dbReference type="Pfam" id="PF07690">
    <property type="entry name" value="MFS_1"/>
    <property type="match status" value="1"/>
</dbReference>
<dbReference type="GO" id="GO:0005886">
    <property type="term" value="C:plasma membrane"/>
    <property type="evidence" value="ECO:0007669"/>
    <property type="project" value="UniProtKB-SubCell"/>
</dbReference>
<evidence type="ECO:0000259" key="8">
    <source>
        <dbReference type="PROSITE" id="PS50850"/>
    </source>
</evidence>
<evidence type="ECO:0000313" key="9">
    <source>
        <dbReference type="EMBL" id="RDB55331.1"/>
    </source>
</evidence>
<dbReference type="GO" id="GO:0022857">
    <property type="term" value="F:transmembrane transporter activity"/>
    <property type="evidence" value="ECO:0007669"/>
    <property type="project" value="InterPro"/>
</dbReference>
<dbReference type="InterPro" id="IPR036259">
    <property type="entry name" value="MFS_trans_sf"/>
</dbReference>
<accession>A0A369L6F2</accession>
<evidence type="ECO:0000256" key="4">
    <source>
        <dbReference type="ARBA" id="ARBA00022692"/>
    </source>
</evidence>
<feature type="transmembrane region" description="Helical" evidence="7">
    <location>
        <begin position="18"/>
        <end position="41"/>
    </location>
</feature>
<feature type="transmembrane region" description="Helical" evidence="7">
    <location>
        <begin position="109"/>
        <end position="130"/>
    </location>
</feature>
<dbReference type="STRING" id="1034345.GCA_000236865_00145"/>
<keyword evidence="4 7" id="KW-0812">Transmembrane</keyword>
<dbReference type="PANTHER" id="PTHR23517:SF13">
    <property type="entry name" value="MAJOR FACILITATOR SUPERFAMILY MFS_1"/>
    <property type="match status" value="1"/>
</dbReference>
<feature type="transmembrane region" description="Helical" evidence="7">
    <location>
        <begin position="254"/>
        <end position="272"/>
    </location>
</feature>
<dbReference type="Gene3D" id="1.20.1250.20">
    <property type="entry name" value="MFS general substrate transporter like domains"/>
    <property type="match status" value="1"/>
</dbReference>
<dbReference type="EMBL" id="PPTP01000005">
    <property type="protein sequence ID" value="RDB55331.1"/>
    <property type="molecule type" value="Genomic_DNA"/>
</dbReference>